<evidence type="ECO:0000313" key="8">
    <source>
        <dbReference type="Proteomes" id="UP001432027"/>
    </source>
</evidence>
<evidence type="ECO:0000256" key="5">
    <source>
        <dbReference type="ARBA" id="ARBA00023136"/>
    </source>
</evidence>
<organism evidence="7 8">
    <name type="scientific">Pristionchus entomophagus</name>
    <dbReference type="NCBI Taxonomy" id="358040"/>
    <lineage>
        <taxon>Eukaryota</taxon>
        <taxon>Metazoa</taxon>
        <taxon>Ecdysozoa</taxon>
        <taxon>Nematoda</taxon>
        <taxon>Chromadorea</taxon>
        <taxon>Rhabditida</taxon>
        <taxon>Rhabditina</taxon>
        <taxon>Diplogasteromorpha</taxon>
        <taxon>Diplogasteroidea</taxon>
        <taxon>Neodiplogasteridae</taxon>
        <taxon>Pristionchus</taxon>
    </lineage>
</organism>
<evidence type="ECO:0000256" key="2">
    <source>
        <dbReference type="ARBA" id="ARBA00022692"/>
    </source>
</evidence>
<accession>A0AAV5SHU0</accession>
<dbReference type="EMBL" id="BTSX01000002">
    <property type="protein sequence ID" value="GMS82202.1"/>
    <property type="molecule type" value="Genomic_DNA"/>
</dbReference>
<dbReference type="PANTHER" id="PTHR45720">
    <property type="entry name" value="CHLORIDE CHANNEL PROTEIN 2"/>
    <property type="match status" value="1"/>
</dbReference>
<sequence>DVLREFAKTSAHWAVLALLGTIMSAIALGMEYVVDQLHDLHMFVYHITWPIDEPHEQILISYCPGIPEMKTILRGVQLKEYLTVRTLITKIVGLTLVLCSGLPLGKEGPFVHIASIIAAQLSKLMKGFKGLYENESRSSEMLAAGCAVGVACTFSAPIGGVLFSIEVTSVYFAVRNYWRGFFASSCAAIITRIFLPIVRGSDDPGLYAYFQTMYPTGRAFIVEELPIFALIGLICGVLGAAYVRLHRRLVLWLRRNWFSKRTFQRHWFLYPLLASFVIGSLTFPYGLGQHMSGEVKFYRALKQLFFNCSFIADENTSLACPSVIIVHF</sequence>
<feature type="transmembrane region" description="Helical" evidence="6">
    <location>
        <begin position="12"/>
        <end position="34"/>
    </location>
</feature>
<gene>
    <name evidence="7" type="ORF">PENTCL1PPCAC_4377</name>
</gene>
<keyword evidence="2 6" id="KW-0812">Transmembrane</keyword>
<evidence type="ECO:0000256" key="3">
    <source>
        <dbReference type="ARBA" id="ARBA00022737"/>
    </source>
</evidence>
<dbReference type="GO" id="GO:0005886">
    <property type="term" value="C:plasma membrane"/>
    <property type="evidence" value="ECO:0007669"/>
    <property type="project" value="TreeGrafter"/>
</dbReference>
<dbReference type="PRINTS" id="PR00762">
    <property type="entry name" value="CLCHANNEL"/>
</dbReference>
<dbReference type="Gene3D" id="1.10.3080.10">
    <property type="entry name" value="Clc chloride channel"/>
    <property type="match status" value="1"/>
</dbReference>
<keyword evidence="8" id="KW-1185">Reference proteome</keyword>
<dbReference type="InterPro" id="IPR001807">
    <property type="entry name" value="ClC"/>
</dbReference>
<name>A0AAV5SHU0_9BILA</name>
<feature type="non-terminal residue" evidence="7">
    <location>
        <position position="328"/>
    </location>
</feature>
<feature type="transmembrane region" description="Helical" evidence="6">
    <location>
        <begin position="225"/>
        <end position="246"/>
    </location>
</feature>
<comment type="subcellular location">
    <subcellularLocation>
        <location evidence="1">Membrane</location>
        <topology evidence="1">Multi-pass membrane protein</topology>
    </subcellularLocation>
</comment>
<reference evidence="7" key="1">
    <citation type="submission" date="2023-10" db="EMBL/GenBank/DDBJ databases">
        <title>Genome assembly of Pristionchus species.</title>
        <authorList>
            <person name="Yoshida K."/>
            <person name="Sommer R.J."/>
        </authorList>
    </citation>
    <scope>NUCLEOTIDE SEQUENCE</scope>
    <source>
        <strain evidence="7">RS0144</strain>
    </source>
</reference>
<feature type="transmembrane region" description="Helical" evidence="6">
    <location>
        <begin position="177"/>
        <end position="198"/>
    </location>
</feature>
<evidence type="ECO:0000313" key="7">
    <source>
        <dbReference type="EMBL" id="GMS82202.1"/>
    </source>
</evidence>
<dbReference type="Proteomes" id="UP001432027">
    <property type="component" value="Unassembled WGS sequence"/>
</dbReference>
<dbReference type="PANTHER" id="PTHR45720:SF10">
    <property type="entry name" value="CHLORIDE CHANNEL PROTEIN 2"/>
    <property type="match status" value="1"/>
</dbReference>
<evidence type="ECO:0000256" key="1">
    <source>
        <dbReference type="ARBA" id="ARBA00004141"/>
    </source>
</evidence>
<proteinExistence type="predicted"/>
<feature type="transmembrane region" description="Helical" evidence="6">
    <location>
        <begin position="267"/>
        <end position="287"/>
    </location>
</feature>
<dbReference type="GO" id="GO:0005247">
    <property type="term" value="F:voltage-gated chloride channel activity"/>
    <property type="evidence" value="ECO:0007669"/>
    <property type="project" value="TreeGrafter"/>
</dbReference>
<dbReference type="InterPro" id="IPR050970">
    <property type="entry name" value="Cl_channel_volt-gated"/>
</dbReference>
<keyword evidence="4 6" id="KW-1133">Transmembrane helix</keyword>
<dbReference type="SUPFAM" id="SSF81340">
    <property type="entry name" value="Clc chloride channel"/>
    <property type="match status" value="1"/>
</dbReference>
<protein>
    <recommendedName>
        <fullName evidence="9">Chloride channel protein</fullName>
    </recommendedName>
</protein>
<evidence type="ECO:0000256" key="4">
    <source>
        <dbReference type="ARBA" id="ARBA00022989"/>
    </source>
</evidence>
<keyword evidence="3" id="KW-0677">Repeat</keyword>
<evidence type="ECO:0000256" key="6">
    <source>
        <dbReference type="SAM" id="Phobius"/>
    </source>
</evidence>
<feature type="non-terminal residue" evidence="7">
    <location>
        <position position="1"/>
    </location>
</feature>
<dbReference type="AlphaFoldDB" id="A0AAV5SHU0"/>
<dbReference type="InterPro" id="IPR014743">
    <property type="entry name" value="Cl-channel_core"/>
</dbReference>
<keyword evidence="5 6" id="KW-0472">Membrane</keyword>
<comment type="caution">
    <text evidence="7">The sequence shown here is derived from an EMBL/GenBank/DDBJ whole genome shotgun (WGS) entry which is preliminary data.</text>
</comment>
<evidence type="ECO:0008006" key="9">
    <source>
        <dbReference type="Google" id="ProtNLM"/>
    </source>
</evidence>
<dbReference type="Pfam" id="PF00654">
    <property type="entry name" value="Voltage_CLC"/>
    <property type="match status" value="1"/>
</dbReference>
<feature type="transmembrane region" description="Helical" evidence="6">
    <location>
        <begin position="141"/>
        <end position="165"/>
    </location>
</feature>